<name>A0A2W5T9W7_9BACT</name>
<evidence type="ECO:0000313" key="2">
    <source>
        <dbReference type="Proteomes" id="UP000249061"/>
    </source>
</evidence>
<dbReference type="Proteomes" id="UP000249061">
    <property type="component" value="Unassembled WGS sequence"/>
</dbReference>
<reference evidence="1 2" key="1">
    <citation type="submission" date="2017-08" db="EMBL/GenBank/DDBJ databases">
        <title>Infants hospitalized years apart are colonized by the same room-sourced microbial strains.</title>
        <authorList>
            <person name="Brooks B."/>
            <person name="Olm M.R."/>
            <person name="Firek B.A."/>
            <person name="Baker R."/>
            <person name="Thomas B.C."/>
            <person name="Morowitz M.J."/>
            <person name="Banfield J.F."/>
        </authorList>
    </citation>
    <scope>NUCLEOTIDE SEQUENCE [LARGE SCALE GENOMIC DNA]</scope>
    <source>
        <strain evidence="1">S2_003_000_R2_14</strain>
    </source>
</reference>
<protein>
    <submittedName>
        <fullName evidence="1">Uncharacterized protein</fullName>
    </submittedName>
</protein>
<accession>A0A2W5T9W7</accession>
<gene>
    <name evidence="1" type="ORF">DI536_15515</name>
</gene>
<organism evidence="1 2">
    <name type="scientific">Archangium gephyra</name>
    <dbReference type="NCBI Taxonomy" id="48"/>
    <lineage>
        <taxon>Bacteria</taxon>
        <taxon>Pseudomonadati</taxon>
        <taxon>Myxococcota</taxon>
        <taxon>Myxococcia</taxon>
        <taxon>Myxococcales</taxon>
        <taxon>Cystobacterineae</taxon>
        <taxon>Archangiaceae</taxon>
        <taxon>Archangium</taxon>
    </lineage>
</organism>
<sequence>MRRLFLFFLMCGCAAAPVKRKAERFDFAGTRATYRVFTDSSVCDAEPQFVADEFLSVNEVFKRFLRETPDNSNDTWTDAQFTLMEDGIARLPPLLETHRQHLRLISRCNFAKTGAWPEMLSRADTLLDGTKARLDVGPILMKEVRRRTALETWNRERLEQQEAARRACPVKTGAATIYFAYTDETQRTSYLFCDGALVTVTRGEPKLEPAPSELTGRKPTSSKTYLSAVERFPRAAVMTAPTP</sequence>
<proteinExistence type="predicted"/>
<dbReference type="EMBL" id="QFQP01000012">
    <property type="protein sequence ID" value="PZR12310.1"/>
    <property type="molecule type" value="Genomic_DNA"/>
</dbReference>
<dbReference type="AlphaFoldDB" id="A0A2W5T9W7"/>
<evidence type="ECO:0000313" key="1">
    <source>
        <dbReference type="EMBL" id="PZR12310.1"/>
    </source>
</evidence>
<comment type="caution">
    <text evidence="1">The sequence shown here is derived from an EMBL/GenBank/DDBJ whole genome shotgun (WGS) entry which is preliminary data.</text>
</comment>